<dbReference type="SUPFAM" id="SSF55729">
    <property type="entry name" value="Acyl-CoA N-acyltransferases (Nat)"/>
    <property type="match status" value="1"/>
</dbReference>
<organism evidence="15 16">
    <name type="scientific">Hymenoscyphus albidus</name>
    <dbReference type="NCBI Taxonomy" id="595503"/>
    <lineage>
        <taxon>Eukaryota</taxon>
        <taxon>Fungi</taxon>
        <taxon>Dikarya</taxon>
        <taxon>Ascomycota</taxon>
        <taxon>Pezizomycotina</taxon>
        <taxon>Leotiomycetes</taxon>
        <taxon>Helotiales</taxon>
        <taxon>Helotiaceae</taxon>
        <taxon>Hymenoscyphus</taxon>
    </lineage>
</organism>
<evidence type="ECO:0000256" key="5">
    <source>
        <dbReference type="ARBA" id="ARBA00022679"/>
    </source>
</evidence>
<dbReference type="InterPro" id="IPR037113">
    <property type="entry name" value="Hat1_N_sf"/>
</dbReference>
<comment type="similarity">
    <text evidence="2 9">Belongs to the HAT1 family.</text>
</comment>
<feature type="active site" description="Proton donor/acceptor" evidence="10">
    <location>
        <position position="293"/>
    </location>
</feature>
<evidence type="ECO:0000256" key="11">
    <source>
        <dbReference type="PIRSR" id="PIRSR038084-2"/>
    </source>
</evidence>
<keyword evidence="7 9" id="KW-0012">Acyltransferase</keyword>
<dbReference type="Gene3D" id="3.40.630.30">
    <property type="match status" value="1"/>
</dbReference>
<evidence type="ECO:0000256" key="8">
    <source>
        <dbReference type="ARBA" id="ARBA00048017"/>
    </source>
</evidence>
<dbReference type="PANTHER" id="PTHR12046">
    <property type="entry name" value="HISTONE ACETYLTRANSFERASE TYPE B CATALYTIC SUBUNIT"/>
    <property type="match status" value="1"/>
</dbReference>
<feature type="region of interest" description="Interaction with histone H4 N-terminus" evidence="11">
    <location>
        <begin position="41"/>
        <end position="43"/>
    </location>
</feature>
<evidence type="ECO:0000256" key="10">
    <source>
        <dbReference type="PIRSR" id="PIRSR038084-1"/>
    </source>
</evidence>
<evidence type="ECO:0000259" key="14">
    <source>
        <dbReference type="Pfam" id="PF10394"/>
    </source>
</evidence>
<reference evidence="15" key="1">
    <citation type="submission" date="2021-07" db="EMBL/GenBank/DDBJ databases">
        <authorList>
            <person name="Durling M."/>
        </authorList>
    </citation>
    <scope>NUCLEOTIDE SEQUENCE</scope>
</reference>
<evidence type="ECO:0000256" key="4">
    <source>
        <dbReference type="ARBA" id="ARBA00021268"/>
    </source>
</evidence>
<evidence type="ECO:0000256" key="7">
    <source>
        <dbReference type="ARBA" id="ARBA00023315"/>
    </source>
</evidence>
<evidence type="ECO:0000256" key="2">
    <source>
        <dbReference type="ARBA" id="ARBA00010543"/>
    </source>
</evidence>
<dbReference type="Gene3D" id="3.90.360.10">
    <property type="entry name" value="Histone acetyl transferase 1 (HAT1), N-terminal domain"/>
    <property type="match status" value="1"/>
</dbReference>
<dbReference type="PIRSF" id="PIRSF038084">
    <property type="entry name" value="HAT-B_cat"/>
    <property type="match status" value="1"/>
</dbReference>
<evidence type="ECO:0000256" key="12">
    <source>
        <dbReference type="PIRSR" id="PIRSR038084-3"/>
    </source>
</evidence>
<dbReference type="EMBL" id="CAJVRM010000726">
    <property type="protein sequence ID" value="CAG8983409.1"/>
    <property type="molecule type" value="Genomic_DNA"/>
</dbReference>
<keyword evidence="6 9" id="KW-0539">Nucleus</keyword>
<keyword evidence="16" id="KW-1185">Reference proteome</keyword>
<evidence type="ECO:0000256" key="3">
    <source>
        <dbReference type="ARBA" id="ARBA00013184"/>
    </source>
</evidence>
<dbReference type="GO" id="GO:0004402">
    <property type="term" value="F:histone acetyltransferase activity"/>
    <property type="evidence" value="ECO:0007669"/>
    <property type="project" value="UniProtKB-UniRule"/>
</dbReference>
<dbReference type="GO" id="GO:0005737">
    <property type="term" value="C:cytoplasm"/>
    <property type="evidence" value="ECO:0007669"/>
    <property type="project" value="UniProtKB-SubCell"/>
</dbReference>
<dbReference type="EC" id="2.3.1.48" evidence="3 9"/>
<comment type="caution">
    <text evidence="15">The sequence shown here is derived from an EMBL/GenBank/DDBJ whole genome shotgun (WGS) entry which is preliminary data.</text>
</comment>
<protein>
    <recommendedName>
        <fullName evidence="4 9">Histone acetyltransferase type B catalytic subunit</fullName>
        <ecNumber evidence="3 9">2.3.1.48</ecNumber>
    </recommendedName>
</protein>
<evidence type="ECO:0000256" key="9">
    <source>
        <dbReference type="PIRNR" id="PIRNR038084"/>
    </source>
</evidence>
<feature type="binding site" evidence="11">
    <location>
        <begin position="265"/>
        <end position="271"/>
    </location>
    <ligand>
        <name>acetyl-CoA</name>
        <dbReference type="ChEBI" id="CHEBI:57288"/>
    </ligand>
</feature>
<proteinExistence type="inferred from homology"/>
<feature type="domain" description="Histone acetyl transferase HAT1 N-terminal" evidence="14">
    <location>
        <begin position="8"/>
        <end position="161"/>
    </location>
</feature>
<evidence type="ECO:0000256" key="1">
    <source>
        <dbReference type="ARBA" id="ARBA00004123"/>
    </source>
</evidence>
<dbReference type="Pfam" id="PF10394">
    <property type="entry name" value="Hat1_N"/>
    <property type="match status" value="1"/>
</dbReference>
<comment type="function">
    <text evidence="9">Catalytic component of the histone acetylase B (HAT-B) complex. Has intrinsic substrate specificity that modifies lysine in recognition sequence GXGKXG. Involved in DNA double-strand break repair.</text>
</comment>
<feature type="site" description="Interaction with histone H4 N-terminus" evidence="12">
    <location>
        <position position="173"/>
    </location>
</feature>
<dbReference type="Pfam" id="PF21184">
    <property type="entry name" value="HAT1_C_fung"/>
    <property type="match status" value="1"/>
</dbReference>
<dbReference type="InterPro" id="IPR019467">
    <property type="entry name" value="Hat1_N"/>
</dbReference>
<comment type="subunit">
    <text evidence="9">Component of the HAT-B complex composed of at least HAT1 and HAT2. The HAT-B complex binds to histone H4 tail.</text>
</comment>
<name>A0A9N9M3E8_9HELO</name>
<evidence type="ECO:0000256" key="13">
    <source>
        <dbReference type="SAM" id="MobiDB-lite"/>
    </source>
</evidence>
<evidence type="ECO:0000256" key="6">
    <source>
        <dbReference type="ARBA" id="ARBA00023242"/>
    </source>
</evidence>
<dbReference type="Proteomes" id="UP000701801">
    <property type="component" value="Unassembled WGS sequence"/>
</dbReference>
<dbReference type="InterPro" id="IPR016181">
    <property type="entry name" value="Acyl_CoA_acyltransferase"/>
</dbReference>
<sequence length="483" mass="55395">MSNVEADWSTGSNQAVNIHLVSPTQTLHNFYPKFTYPIFGDEETIFGYQGLNINLKYHACDMRPLLQVSYNKKFKAVGETEPTDLKAILGGFLPKTAFEKTSDFQAAISSSTFSAWTPPGELWKTINTGSKTLEIWKGSLADMAVQQIVKRIQILVPFFIEGGTAIDLREPEWSLERWTVFFLYEKKGQEGLEPNTSPYHFMGYSTVYKYYFYQTLAPPSSLEGKKQQLQPKTTHDFTFPLPEFKLSSLPSRSRISQFLLLPPYQKDGNGSRFYNAIFDYFLQDLSTIEITVEDPNEAFDDLRDLNDLARLRTLPEFLSLKINTSVQIKSKGPVPKEILDSKLLEEIRTKLKIAPRQFARVVEMQMLSLIPLGIRQSLLEVSTKNILDKPAREFEYRLWNLWVKMRLYKHNKDMLIQLDRAERLQRLEEVTGGVEADYARLLRNFDERIKAAQKSLEANGKRPASGNDDEEADGEPVAKKVKV</sequence>
<comment type="catalytic activity">
    <reaction evidence="8 9">
        <text>L-lysyl-[protein] + acetyl-CoA = N(6)-acetyl-L-lysyl-[protein] + CoA + H(+)</text>
        <dbReference type="Rhea" id="RHEA:45948"/>
        <dbReference type="Rhea" id="RHEA-COMP:9752"/>
        <dbReference type="Rhea" id="RHEA-COMP:10731"/>
        <dbReference type="ChEBI" id="CHEBI:15378"/>
        <dbReference type="ChEBI" id="CHEBI:29969"/>
        <dbReference type="ChEBI" id="CHEBI:57287"/>
        <dbReference type="ChEBI" id="CHEBI:57288"/>
        <dbReference type="ChEBI" id="CHEBI:61930"/>
        <dbReference type="EC" id="2.3.1.48"/>
    </reaction>
</comment>
<dbReference type="GO" id="GO:0042393">
    <property type="term" value="F:histone binding"/>
    <property type="evidence" value="ECO:0007669"/>
    <property type="project" value="InterPro"/>
</dbReference>
<accession>A0A9N9M3E8</accession>
<gene>
    <name evidence="15" type="ORF">HYALB_00000577</name>
</gene>
<feature type="binding site" evidence="11">
    <location>
        <position position="296"/>
    </location>
    <ligand>
        <name>acetyl-CoA</name>
        <dbReference type="ChEBI" id="CHEBI:57288"/>
    </ligand>
</feature>
<feature type="region of interest" description="Disordered" evidence="13">
    <location>
        <begin position="454"/>
        <end position="483"/>
    </location>
</feature>
<keyword evidence="5 9" id="KW-0808">Transferase</keyword>
<dbReference type="Gene3D" id="1.10.10.390">
    <property type="match status" value="1"/>
</dbReference>
<dbReference type="GO" id="GO:0005634">
    <property type="term" value="C:nucleus"/>
    <property type="evidence" value="ECO:0007669"/>
    <property type="project" value="UniProtKB-SubCell"/>
</dbReference>
<dbReference type="AlphaFoldDB" id="A0A9N9M3E8"/>
<dbReference type="InterPro" id="IPR013523">
    <property type="entry name" value="Hist_AcTrfase_HAT1_C"/>
</dbReference>
<dbReference type="InterPro" id="IPR017380">
    <property type="entry name" value="Hist_AcTrfase_B-typ_cat-su"/>
</dbReference>
<evidence type="ECO:0000313" key="15">
    <source>
        <dbReference type="EMBL" id="CAG8983409.1"/>
    </source>
</evidence>
<dbReference type="OrthoDB" id="10253098at2759"/>
<dbReference type="GO" id="GO:0031509">
    <property type="term" value="P:subtelomeric heterochromatin formation"/>
    <property type="evidence" value="ECO:0007669"/>
    <property type="project" value="InterPro"/>
</dbReference>
<feature type="region of interest" description="Interaction with histone H4 N-terminus" evidence="11">
    <location>
        <begin position="208"/>
        <end position="210"/>
    </location>
</feature>
<keyword evidence="9" id="KW-0963">Cytoplasm</keyword>
<dbReference type="GO" id="GO:0000781">
    <property type="term" value="C:chromosome, telomeric region"/>
    <property type="evidence" value="ECO:0007669"/>
    <property type="project" value="GOC"/>
</dbReference>
<comment type="subcellular location">
    <subcellularLocation>
        <location evidence="9">Cytoplasm</location>
    </subcellularLocation>
    <subcellularLocation>
        <location evidence="1 9">Nucleus</location>
    </subcellularLocation>
</comment>
<evidence type="ECO:0000313" key="16">
    <source>
        <dbReference type="Proteomes" id="UP000701801"/>
    </source>
</evidence>